<keyword evidence="1" id="KW-0472">Membrane</keyword>
<dbReference type="PIRSF" id="PIRSF015921">
    <property type="entry name" value="FA_sphinglp_des"/>
    <property type="match status" value="1"/>
</dbReference>
<organism evidence="3 4">
    <name type="scientific">Chitinimonas lacunae</name>
    <dbReference type="NCBI Taxonomy" id="1963018"/>
    <lineage>
        <taxon>Bacteria</taxon>
        <taxon>Pseudomonadati</taxon>
        <taxon>Pseudomonadota</taxon>
        <taxon>Betaproteobacteria</taxon>
        <taxon>Neisseriales</taxon>
        <taxon>Chitinibacteraceae</taxon>
        <taxon>Chitinimonas</taxon>
    </lineage>
</organism>
<feature type="domain" description="Fatty acid desaturase" evidence="2">
    <location>
        <begin position="71"/>
        <end position="338"/>
    </location>
</feature>
<feature type="transmembrane region" description="Helical" evidence="1">
    <location>
        <begin position="70"/>
        <end position="90"/>
    </location>
</feature>
<evidence type="ECO:0000259" key="2">
    <source>
        <dbReference type="Pfam" id="PF00487"/>
    </source>
</evidence>
<gene>
    <name evidence="3" type="ORF">ACFOW7_18675</name>
</gene>
<dbReference type="PANTHER" id="PTHR19353:SF19">
    <property type="entry name" value="DELTA(5) FATTY ACID DESATURASE C-RELATED"/>
    <property type="match status" value="1"/>
</dbReference>
<dbReference type="EMBL" id="JBHSBU010000001">
    <property type="protein sequence ID" value="MFC4161364.1"/>
    <property type="molecule type" value="Genomic_DNA"/>
</dbReference>
<evidence type="ECO:0000313" key="3">
    <source>
        <dbReference type="EMBL" id="MFC4161364.1"/>
    </source>
</evidence>
<protein>
    <submittedName>
        <fullName evidence="3">Fatty acid desaturase family protein</fullName>
    </submittedName>
</protein>
<feature type="transmembrane region" description="Helical" evidence="1">
    <location>
        <begin position="102"/>
        <end position="121"/>
    </location>
</feature>
<feature type="transmembrane region" description="Helical" evidence="1">
    <location>
        <begin position="42"/>
        <end position="64"/>
    </location>
</feature>
<sequence>MPISSPQRLQFPPRSLFFTTLKQRVDAYLSEPGRRPTGNWRLFAKAMLALAMMFGGYAWLVWGASGWFEGALAAFVTVQGMVMVAFGVMHDGAHGSMSRRRWVNWLGGATMDILGSSSMLWRQKHNMLHHTYTNVDGRDDDIALGSLMRLSPSQPCRPWHRLQHWYAPLLYSLLSLYLFVFSDFQKVFSGKIGETPLQPRQWWELPYFFGAKLLYIAYALVLPMWFHPPWLVLVYFIAMHLLFGFTLSLVFQLAHTVEGASFPQPDQDGKMPYEWAEHQLLTTANFAPGSRLVNFYTGGLNHQVEHHLFHKVSHVHYPAISRIVRDTCREFGVAYQSFGSVGAAVAAHFRFLRTMGLPQPAQQGN</sequence>
<evidence type="ECO:0000256" key="1">
    <source>
        <dbReference type="SAM" id="Phobius"/>
    </source>
</evidence>
<dbReference type="RefSeq" id="WP_378167219.1">
    <property type="nucleotide sequence ID" value="NZ_JBHSBU010000001.1"/>
</dbReference>
<reference evidence="4" key="1">
    <citation type="journal article" date="2019" name="Int. J. Syst. Evol. Microbiol.">
        <title>The Global Catalogue of Microorganisms (GCM) 10K type strain sequencing project: providing services to taxonomists for standard genome sequencing and annotation.</title>
        <authorList>
            <consortium name="The Broad Institute Genomics Platform"/>
            <consortium name="The Broad Institute Genome Sequencing Center for Infectious Disease"/>
            <person name="Wu L."/>
            <person name="Ma J."/>
        </authorList>
    </citation>
    <scope>NUCLEOTIDE SEQUENCE [LARGE SCALE GENOMIC DNA]</scope>
    <source>
        <strain evidence="4">LMG 29894</strain>
    </source>
</reference>
<dbReference type="CDD" id="cd03506">
    <property type="entry name" value="Delta6-FADS-like"/>
    <property type="match status" value="1"/>
</dbReference>
<evidence type="ECO:0000313" key="4">
    <source>
        <dbReference type="Proteomes" id="UP001595791"/>
    </source>
</evidence>
<feature type="transmembrane region" description="Helical" evidence="1">
    <location>
        <begin position="205"/>
        <end position="226"/>
    </location>
</feature>
<dbReference type="Proteomes" id="UP001595791">
    <property type="component" value="Unassembled WGS sequence"/>
</dbReference>
<keyword evidence="1" id="KW-0812">Transmembrane</keyword>
<comment type="caution">
    <text evidence="3">The sequence shown here is derived from an EMBL/GenBank/DDBJ whole genome shotgun (WGS) entry which is preliminary data.</text>
</comment>
<feature type="transmembrane region" description="Helical" evidence="1">
    <location>
        <begin position="165"/>
        <end position="184"/>
    </location>
</feature>
<dbReference type="PANTHER" id="PTHR19353">
    <property type="entry name" value="FATTY ACID DESATURASE 2"/>
    <property type="match status" value="1"/>
</dbReference>
<proteinExistence type="predicted"/>
<dbReference type="InterPro" id="IPR005804">
    <property type="entry name" value="FA_desaturase_dom"/>
</dbReference>
<accession>A0ABV8MUE4</accession>
<keyword evidence="1" id="KW-1133">Transmembrane helix</keyword>
<keyword evidence="4" id="KW-1185">Reference proteome</keyword>
<dbReference type="Pfam" id="PF00487">
    <property type="entry name" value="FA_desaturase"/>
    <property type="match status" value="1"/>
</dbReference>
<feature type="transmembrane region" description="Helical" evidence="1">
    <location>
        <begin position="232"/>
        <end position="254"/>
    </location>
</feature>
<dbReference type="InterPro" id="IPR012171">
    <property type="entry name" value="Fatty_acid_desaturase"/>
</dbReference>
<name>A0ABV8MUE4_9NEIS</name>